<dbReference type="AlphaFoldDB" id="A0A3E1QBH4"/>
<dbReference type="RefSeq" id="WP_117158474.1">
    <property type="nucleotide sequence ID" value="NZ_QVID01000001.1"/>
</dbReference>
<evidence type="ECO:0000313" key="10">
    <source>
        <dbReference type="Proteomes" id="UP000261082"/>
    </source>
</evidence>
<dbReference type="GO" id="GO:0022625">
    <property type="term" value="C:cytosolic large ribosomal subunit"/>
    <property type="evidence" value="ECO:0007669"/>
    <property type="project" value="TreeGrafter"/>
</dbReference>
<dbReference type="Gene3D" id="2.40.240.10">
    <property type="entry name" value="Ribosomal Protein L25, Chain P"/>
    <property type="match status" value="1"/>
</dbReference>
<feature type="domain" description="Large ribosomal subunit protein bL25 L25" evidence="7">
    <location>
        <begin position="6"/>
        <end position="91"/>
    </location>
</feature>
<dbReference type="GO" id="GO:0008097">
    <property type="term" value="F:5S rRNA binding"/>
    <property type="evidence" value="ECO:0007669"/>
    <property type="project" value="InterPro"/>
</dbReference>
<organism evidence="9 10">
    <name type="scientific">Marixanthomonas ophiurae</name>
    <dbReference type="NCBI Taxonomy" id="387659"/>
    <lineage>
        <taxon>Bacteria</taxon>
        <taxon>Pseudomonadati</taxon>
        <taxon>Bacteroidota</taxon>
        <taxon>Flavobacteriia</taxon>
        <taxon>Flavobacteriales</taxon>
        <taxon>Flavobacteriaceae</taxon>
        <taxon>Marixanthomonas</taxon>
    </lineage>
</organism>
<dbReference type="Pfam" id="PF14693">
    <property type="entry name" value="Ribosomal_TL5_C"/>
    <property type="match status" value="1"/>
</dbReference>
<dbReference type="OrthoDB" id="9786489at2"/>
<dbReference type="InterPro" id="IPR011035">
    <property type="entry name" value="Ribosomal_bL25/Gln-tRNA_synth"/>
</dbReference>
<dbReference type="GO" id="GO:0006412">
    <property type="term" value="P:translation"/>
    <property type="evidence" value="ECO:0007669"/>
    <property type="project" value="UniProtKB-UniRule"/>
</dbReference>
<sequence>MKSITIKGSKRESVGKVATKALRNAGKVPCVVYGGDSTIHFSADELSFQNLVYTPDVFRVELELADGDKIDCALQDIQFHPVTDQILHIDFYQLFDGTPISMTIPVRVSGNAAGVKNGGVLRIINRRLRVRALPKNLPDFIDVDITNMKIGDVMAVGDIETEDFEFLHEDKKVICQVRTSRTAIVDEVPEDEDEDEEVEEGAEGEEGTESTAEGTEKKEGSSDE</sequence>
<evidence type="ECO:0000256" key="2">
    <source>
        <dbReference type="ARBA" id="ARBA00022884"/>
    </source>
</evidence>
<feature type="compositionally biased region" description="Acidic residues" evidence="6">
    <location>
        <begin position="187"/>
        <end position="208"/>
    </location>
</feature>
<dbReference type="InterPro" id="IPR020056">
    <property type="entry name" value="Rbsml_bL25/Gln-tRNA_synth_N"/>
</dbReference>
<dbReference type="SUPFAM" id="SSF50715">
    <property type="entry name" value="Ribosomal protein L25-like"/>
    <property type="match status" value="1"/>
</dbReference>
<dbReference type="Proteomes" id="UP000261082">
    <property type="component" value="Unassembled WGS sequence"/>
</dbReference>
<name>A0A3E1QBH4_9FLAO</name>
<gene>
    <name evidence="5" type="primary">rplY</name>
    <name evidence="5" type="synonym">ctc</name>
    <name evidence="9" type="ORF">DZ858_05335</name>
</gene>
<dbReference type="NCBIfam" id="NF004132">
    <property type="entry name" value="PRK05618.2-2"/>
    <property type="match status" value="1"/>
</dbReference>
<comment type="similarity">
    <text evidence="5">Belongs to the bacterial ribosomal protein bL25 family. CTC subfamily.</text>
</comment>
<protein>
    <recommendedName>
        <fullName evidence="5">Large ribosomal subunit protein bL25</fullName>
    </recommendedName>
    <alternativeName>
        <fullName evidence="5">General stress protein CTC</fullName>
    </alternativeName>
</protein>
<dbReference type="InterPro" id="IPR029751">
    <property type="entry name" value="Ribosomal_L25_dom"/>
</dbReference>
<evidence type="ECO:0000313" key="9">
    <source>
        <dbReference type="EMBL" id="RFN59485.1"/>
    </source>
</evidence>
<dbReference type="InterPro" id="IPR001021">
    <property type="entry name" value="Ribosomal_bL25_long"/>
</dbReference>
<reference evidence="9 10" key="1">
    <citation type="journal article" date="2007" name="Int. J. Syst. Evol. Microbiol.">
        <title>Marixanthomonas ophiurae gen. nov., sp. nov., a marine bacterium of the family Flavobacteriaceae isolated from a deep-sea brittle star.</title>
        <authorList>
            <person name="Romanenko L.A."/>
            <person name="Uchino M."/>
            <person name="Frolova G.M."/>
            <person name="Mikhailov V.V."/>
        </authorList>
    </citation>
    <scope>NUCLEOTIDE SEQUENCE [LARGE SCALE GENOMIC DNA]</scope>
    <source>
        <strain evidence="9 10">KMM 3046</strain>
    </source>
</reference>
<evidence type="ECO:0000256" key="4">
    <source>
        <dbReference type="ARBA" id="ARBA00023274"/>
    </source>
</evidence>
<dbReference type="GO" id="GO:0003735">
    <property type="term" value="F:structural constituent of ribosome"/>
    <property type="evidence" value="ECO:0007669"/>
    <property type="project" value="InterPro"/>
</dbReference>
<dbReference type="EMBL" id="QVID01000001">
    <property type="protein sequence ID" value="RFN59485.1"/>
    <property type="molecule type" value="Genomic_DNA"/>
</dbReference>
<dbReference type="PANTHER" id="PTHR33284">
    <property type="entry name" value="RIBOSOMAL PROTEIN L25/GLN-TRNA SYNTHETASE, ANTI-CODON-BINDING DOMAIN-CONTAINING PROTEIN"/>
    <property type="match status" value="1"/>
</dbReference>
<evidence type="ECO:0000259" key="7">
    <source>
        <dbReference type="Pfam" id="PF01386"/>
    </source>
</evidence>
<evidence type="ECO:0000256" key="6">
    <source>
        <dbReference type="SAM" id="MobiDB-lite"/>
    </source>
</evidence>
<keyword evidence="4 5" id="KW-0687">Ribonucleoprotein</keyword>
<comment type="subunit">
    <text evidence="5">Part of the 50S ribosomal subunit; part of the 5S rRNA/L5/L18/L25 subcomplex. Contacts the 5S rRNA. Binds to the 5S rRNA independently of L5 and L18.</text>
</comment>
<dbReference type="InterPro" id="IPR020057">
    <property type="entry name" value="Ribosomal_bL25_b-dom"/>
</dbReference>
<comment type="caution">
    <text evidence="9">The sequence shown here is derived from an EMBL/GenBank/DDBJ whole genome shotgun (WGS) entry which is preliminary data.</text>
</comment>
<evidence type="ECO:0000256" key="3">
    <source>
        <dbReference type="ARBA" id="ARBA00022980"/>
    </source>
</evidence>
<feature type="compositionally biased region" description="Basic and acidic residues" evidence="6">
    <location>
        <begin position="214"/>
        <end position="224"/>
    </location>
</feature>
<evidence type="ECO:0000256" key="5">
    <source>
        <dbReference type="HAMAP-Rule" id="MF_01334"/>
    </source>
</evidence>
<feature type="domain" description="Large ribosomal subunit protein bL25 beta" evidence="8">
    <location>
        <begin position="100"/>
        <end position="180"/>
    </location>
</feature>
<keyword evidence="3 5" id="KW-0689">Ribosomal protein</keyword>
<accession>A0A3E1QBH4</accession>
<dbReference type="NCBIfam" id="TIGR00731">
    <property type="entry name" value="bL25_bact_ctc"/>
    <property type="match status" value="1"/>
</dbReference>
<dbReference type="InterPro" id="IPR037121">
    <property type="entry name" value="Ribosomal_bL25_C"/>
</dbReference>
<keyword evidence="10" id="KW-1185">Reference proteome</keyword>
<comment type="function">
    <text evidence="5">This is one of the proteins that binds to the 5S RNA in the ribosome where it forms part of the central protuberance.</text>
</comment>
<dbReference type="InterPro" id="IPR020930">
    <property type="entry name" value="Ribosomal_uL5_bac-type"/>
</dbReference>
<dbReference type="Pfam" id="PF01386">
    <property type="entry name" value="Ribosomal_L25p"/>
    <property type="match status" value="1"/>
</dbReference>
<proteinExistence type="inferred from homology"/>
<keyword evidence="1 5" id="KW-0699">rRNA-binding</keyword>
<evidence type="ECO:0000256" key="1">
    <source>
        <dbReference type="ARBA" id="ARBA00022730"/>
    </source>
</evidence>
<dbReference type="PANTHER" id="PTHR33284:SF1">
    <property type="entry name" value="RIBOSOMAL PROTEIN L25_GLN-TRNA SYNTHETASE, ANTI-CODON-BINDING DOMAIN-CONTAINING PROTEIN"/>
    <property type="match status" value="1"/>
</dbReference>
<feature type="region of interest" description="Disordered" evidence="6">
    <location>
        <begin position="183"/>
        <end position="224"/>
    </location>
</feature>
<dbReference type="CDD" id="cd00495">
    <property type="entry name" value="Ribosomal_L25_TL5_CTC"/>
    <property type="match status" value="1"/>
</dbReference>
<dbReference type="HAMAP" id="MF_01334">
    <property type="entry name" value="Ribosomal_bL25_CTC"/>
    <property type="match status" value="1"/>
</dbReference>
<evidence type="ECO:0000259" key="8">
    <source>
        <dbReference type="Pfam" id="PF14693"/>
    </source>
</evidence>
<keyword evidence="2 5" id="KW-0694">RNA-binding</keyword>
<dbReference type="Gene3D" id="2.170.120.20">
    <property type="entry name" value="Ribosomal protein L25, beta domain"/>
    <property type="match status" value="1"/>
</dbReference>